<organism evidence="2 3">
    <name type="scientific">Daphnia magna</name>
    <dbReference type="NCBI Taxonomy" id="35525"/>
    <lineage>
        <taxon>Eukaryota</taxon>
        <taxon>Metazoa</taxon>
        <taxon>Ecdysozoa</taxon>
        <taxon>Arthropoda</taxon>
        <taxon>Crustacea</taxon>
        <taxon>Branchiopoda</taxon>
        <taxon>Diplostraca</taxon>
        <taxon>Cladocera</taxon>
        <taxon>Anomopoda</taxon>
        <taxon>Daphniidae</taxon>
        <taxon>Daphnia</taxon>
    </lineage>
</organism>
<feature type="compositionally biased region" description="Basic and acidic residues" evidence="1">
    <location>
        <begin position="172"/>
        <end position="183"/>
    </location>
</feature>
<dbReference type="Proteomes" id="UP000076858">
    <property type="component" value="Unassembled WGS sequence"/>
</dbReference>
<protein>
    <submittedName>
        <fullName evidence="2">Uncharacterized protein</fullName>
    </submittedName>
</protein>
<feature type="region of interest" description="Disordered" evidence="1">
    <location>
        <begin position="29"/>
        <end position="191"/>
    </location>
</feature>
<accession>A0A0N8D2N5</accession>
<dbReference type="AlphaFoldDB" id="A0A0N8D2N5"/>
<feature type="compositionally biased region" description="Basic and acidic residues" evidence="1">
    <location>
        <begin position="82"/>
        <end position="125"/>
    </location>
</feature>
<name>A0A0N8D2N5_9CRUS</name>
<gene>
    <name evidence="2" type="ORF">APZ42_019786</name>
</gene>
<proteinExistence type="predicted"/>
<comment type="caution">
    <text evidence="2">The sequence shown here is derived from an EMBL/GenBank/DDBJ whole genome shotgun (WGS) entry which is preliminary data.</text>
</comment>
<reference evidence="2 3" key="1">
    <citation type="submission" date="2016-03" db="EMBL/GenBank/DDBJ databases">
        <title>EvidentialGene: Evidence-directed Construction of Genes on Genomes.</title>
        <authorList>
            <person name="Gilbert D.G."/>
            <person name="Choi J.-H."/>
            <person name="Mockaitis K."/>
            <person name="Colbourne J."/>
            <person name="Pfrender M."/>
        </authorList>
    </citation>
    <scope>NUCLEOTIDE SEQUENCE [LARGE SCALE GENOMIC DNA]</scope>
    <source>
        <strain evidence="2 3">Xinb3</strain>
        <tissue evidence="2">Complete organism</tissue>
    </source>
</reference>
<sequence length="191" mass="22311">MLGDDDWLGKFIEDYKAKLAEEKRELYSTHINTTDDRQQEQHDSSSPLAASKEKSKITVPSKSGQFDQEKISFSEQPADGVRNSDHSDAVERKKKQEEYHRILDQQLAEHKQRKEEELQRRRREETDDFGMTSNLNTDHRSLAIRSPSPPIKSHYRKPVQVRVPSRPLTAEGDNHQRLSDLTELRQLYSNR</sequence>
<dbReference type="OrthoDB" id="6351800at2759"/>
<feature type="compositionally biased region" description="Basic and acidic residues" evidence="1">
    <location>
        <begin position="29"/>
        <end position="43"/>
    </location>
</feature>
<evidence type="ECO:0000256" key="1">
    <source>
        <dbReference type="SAM" id="MobiDB-lite"/>
    </source>
</evidence>
<keyword evidence="3" id="KW-1185">Reference proteome</keyword>
<dbReference type="EMBL" id="LRGB01000944">
    <property type="protein sequence ID" value="KZS14450.1"/>
    <property type="molecule type" value="Genomic_DNA"/>
</dbReference>
<evidence type="ECO:0000313" key="2">
    <source>
        <dbReference type="EMBL" id="KZS14450.1"/>
    </source>
</evidence>
<evidence type="ECO:0000313" key="3">
    <source>
        <dbReference type="Proteomes" id="UP000076858"/>
    </source>
</evidence>